<dbReference type="AlphaFoldDB" id="A0A4V6PTW2"/>
<protein>
    <recommendedName>
        <fullName evidence="3">DUF1059 domain-containing protein</fullName>
    </recommendedName>
</protein>
<evidence type="ECO:0000313" key="2">
    <source>
        <dbReference type="Proteomes" id="UP000294656"/>
    </source>
</evidence>
<dbReference type="Proteomes" id="UP000294656">
    <property type="component" value="Unassembled WGS sequence"/>
</dbReference>
<evidence type="ECO:0000313" key="1">
    <source>
        <dbReference type="EMBL" id="TDO99432.1"/>
    </source>
</evidence>
<comment type="caution">
    <text evidence="1">The sequence shown here is derived from an EMBL/GenBank/DDBJ whole genome shotgun (WGS) entry which is preliminary data.</text>
</comment>
<evidence type="ECO:0008006" key="3">
    <source>
        <dbReference type="Google" id="ProtNLM"/>
    </source>
</evidence>
<accession>A0A4V6PTW2</accession>
<name>A0A4V6PTW2_9GAMM</name>
<gene>
    <name evidence="1" type="ORF">DFP79_0414</name>
</gene>
<sequence length="81" mass="8989">MKSMTCKQLGGACDMVFKGNTFNEIAELSKAHGTHMLKQGDEAHLRAMEAMRDIMAKPSGLSDWMADKKRLFASLPEIDSE</sequence>
<proteinExistence type="predicted"/>
<organism evidence="1 2">
    <name type="scientific">Marinomonas balearica</name>
    <dbReference type="NCBI Taxonomy" id="491947"/>
    <lineage>
        <taxon>Bacteria</taxon>
        <taxon>Pseudomonadati</taxon>
        <taxon>Pseudomonadota</taxon>
        <taxon>Gammaproteobacteria</taxon>
        <taxon>Oceanospirillales</taxon>
        <taxon>Oceanospirillaceae</taxon>
        <taxon>Marinomonas</taxon>
    </lineage>
</organism>
<reference evidence="1 2" key="1">
    <citation type="submission" date="2019-03" db="EMBL/GenBank/DDBJ databases">
        <title>Genomic Encyclopedia of Type Strains, Phase III (KMG-III): the genomes of soil and plant-associated and newly described type strains.</title>
        <authorList>
            <person name="Whitman W."/>
        </authorList>
    </citation>
    <scope>NUCLEOTIDE SEQUENCE [LARGE SCALE GENOMIC DNA]</scope>
    <source>
        <strain evidence="1 2">CECT 7378</strain>
    </source>
</reference>
<dbReference type="OrthoDB" id="1450972at2"/>
<keyword evidence="2" id="KW-1185">Reference proteome</keyword>
<dbReference type="EMBL" id="SNXC01000009">
    <property type="protein sequence ID" value="TDO99432.1"/>
    <property type="molecule type" value="Genomic_DNA"/>
</dbReference>